<feature type="region of interest" description="Disordered" evidence="4">
    <location>
        <begin position="166"/>
        <end position="195"/>
    </location>
</feature>
<feature type="repeat" description="WD" evidence="3">
    <location>
        <begin position="235"/>
        <end position="276"/>
    </location>
</feature>
<protein>
    <recommendedName>
        <fullName evidence="7">WD40 repeat-like protein</fullName>
    </recommendedName>
</protein>
<proteinExistence type="predicted"/>
<dbReference type="AlphaFoldDB" id="A0AAD3DW93"/>
<feature type="repeat" description="WD" evidence="3">
    <location>
        <begin position="75"/>
        <end position="100"/>
    </location>
</feature>
<organism evidence="5 6">
    <name type="scientific">Astrephomene gubernaculifera</name>
    <dbReference type="NCBI Taxonomy" id="47775"/>
    <lineage>
        <taxon>Eukaryota</taxon>
        <taxon>Viridiplantae</taxon>
        <taxon>Chlorophyta</taxon>
        <taxon>core chlorophytes</taxon>
        <taxon>Chlorophyceae</taxon>
        <taxon>CS clade</taxon>
        <taxon>Chlamydomonadales</taxon>
        <taxon>Astrephomenaceae</taxon>
        <taxon>Astrephomene</taxon>
    </lineage>
</organism>
<feature type="region of interest" description="Disordered" evidence="4">
    <location>
        <begin position="1"/>
        <end position="42"/>
    </location>
</feature>
<feature type="repeat" description="WD" evidence="3">
    <location>
        <begin position="363"/>
        <end position="404"/>
    </location>
</feature>
<dbReference type="InterPro" id="IPR001680">
    <property type="entry name" value="WD40_rpt"/>
</dbReference>
<feature type="compositionally biased region" description="Polar residues" evidence="4">
    <location>
        <begin position="169"/>
        <end position="195"/>
    </location>
</feature>
<feature type="repeat" description="WD" evidence="3">
    <location>
        <begin position="319"/>
        <end position="360"/>
    </location>
</feature>
<dbReference type="Pfam" id="PF00400">
    <property type="entry name" value="WD40"/>
    <property type="match status" value="7"/>
</dbReference>
<dbReference type="InterPro" id="IPR020472">
    <property type="entry name" value="WD40_PAC1"/>
</dbReference>
<feature type="region of interest" description="Disordered" evidence="4">
    <location>
        <begin position="466"/>
        <end position="505"/>
    </location>
</feature>
<keyword evidence="1 3" id="KW-0853">WD repeat</keyword>
<evidence type="ECO:0008006" key="7">
    <source>
        <dbReference type="Google" id="ProtNLM"/>
    </source>
</evidence>
<dbReference type="CDD" id="cd00200">
    <property type="entry name" value="WD40"/>
    <property type="match status" value="1"/>
</dbReference>
<dbReference type="EMBL" id="BMAR01000020">
    <property type="protein sequence ID" value="GFR47832.1"/>
    <property type="molecule type" value="Genomic_DNA"/>
</dbReference>
<reference evidence="5 6" key="1">
    <citation type="journal article" date="2021" name="Sci. Rep.">
        <title>Genome sequencing of the multicellular alga Astrephomene provides insights into convergent evolution of germ-soma differentiation.</title>
        <authorList>
            <person name="Yamashita S."/>
            <person name="Yamamoto K."/>
            <person name="Matsuzaki R."/>
            <person name="Suzuki S."/>
            <person name="Yamaguchi H."/>
            <person name="Hirooka S."/>
            <person name="Minakuchi Y."/>
            <person name="Miyagishima S."/>
            <person name="Kawachi M."/>
            <person name="Toyoda A."/>
            <person name="Nozaki H."/>
        </authorList>
    </citation>
    <scope>NUCLEOTIDE SEQUENCE [LARGE SCALE GENOMIC DNA]</scope>
    <source>
        <strain evidence="5 6">NIES-4017</strain>
    </source>
</reference>
<dbReference type="InterPro" id="IPR050995">
    <property type="entry name" value="WD-F-box_domain-protein"/>
</dbReference>
<sequence>MPQSNHIDRMQASRLRSNAEASSSSANEKTRRRTTQEQATQRWLASRAPLRQGQDHHQPQTPEALTLATLKHRLHQGHNYPVTSVAFNPKGDILATASKDIRLYDVTSGRLRVILDGHGGLVRCLSFTPDGRLLCSGSDDCTALVWSLENCLAMCVPGSVPVLTPPGGPSSSNLPTNTEHPSQSLLKAHSASSRSLNGGTPSSVIAALAAVGDGALSLANSLIFDPMSRVVQRVLQRHHKPILSLATTPDSKYLVTGSADKTVRVWDVCTGYCMLTLRGHSGEVTCVALTPNGRRILSGGTDHHVVVWDFATGESRRVLKGHRGPVNCIAVAPDGQWVVTGGFDKQLRFWDLVNGNELAALPAHGGAYGVLSAAVSPDGSTIMSGGYDNLAKLWDAKSGLPLATLTGHRHMVSCVAFSRDCTAIATAARDDEVRLYIWVPGYRPKQPLRPEQRVLRWASISASQSRALLGGGPGGAGGGGERRGAGGEDDDESWRRPVRGDGGQRDLAARIL</sequence>
<feature type="compositionally biased region" description="Gly residues" evidence="4">
    <location>
        <begin position="469"/>
        <end position="479"/>
    </location>
</feature>
<dbReference type="PANTHER" id="PTHR14604:SF4">
    <property type="entry name" value="F-BOX DOMAIN-CONTAINING PROTEIN"/>
    <property type="match status" value="1"/>
</dbReference>
<keyword evidence="2" id="KW-0677">Repeat</keyword>
<dbReference type="InterPro" id="IPR015943">
    <property type="entry name" value="WD40/YVTN_repeat-like_dom_sf"/>
</dbReference>
<feature type="compositionally biased region" description="Low complexity" evidence="4">
    <location>
        <begin position="12"/>
        <end position="27"/>
    </location>
</feature>
<evidence type="ECO:0000313" key="6">
    <source>
        <dbReference type="Proteomes" id="UP001054857"/>
    </source>
</evidence>
<feature type="repeat" description="WD" evidence="3">
    <location>
        <begin position="115"/>
        <end position="150"/>
    </location>
</feature>
<dbReference type="InterPro" id="IPR019775">
    <property type="entry name" value="WD40_repeat_CS"/>
</dbReference>
<dbReference type="PROSITE" id="PS00678">
    <property type="entry name" value="WD_REPEATS_1"/>
    <property type="match status" value="4"/>
</dbReference>
<feature type="repeat" description="WD" evidence="3">
    <location>
        <begin position="277"/>
        <end position="318"/>
    </location>
</feature>
<dbReference type="PANTHER" id="PTHR14604">
    <property type="entry name" value="WD40 REPEAT PF20"/>
    <property type="match status" value="1"/>
</dbReference>
<gene>
    <name evidence="5" type="ORF">Agub_g9610</name>
</gene>
<dbReference type="InterPro" id="IPR036322">
    <property type="entry name" value="WD40_repeat_dom_sf"/>
</dbReference>
<dbReference type="PROSITE" id="PS50082">
    <property type="entry name" value="WD_REPEATS_2"/>
    <property type="match status" value="7"/>
</dbReference>
<evidence type="ECO:0000256" key="3">
    <source>
        <dbReference type="PROSITE-ProRule" id="PRU00221"/>
    </source>
</evidence>
<dbReference type="PROSITE" id="PS50294">
    <property type="entry name" value="WD_REPEATS_REGION"/>
    <property type="match status" value="6"/>
</dbReference>
<accession>A0AAD3DW93</accession>
<evidence type="ECO:0000313" key="5">
    <source>
        <dbReference type="EMBL" id="GFR47832.1"/>
    </source>
</evidence>
<evidence type="ECO:0000256" key="2">
    <source>
        <dbReference type="ARBA" id="ARBA00022737"/>
    </source>
</evidence>
<evidence type="ECO:0000256" key="4">
    <source>
        <dbReference type="SAM" id="MobiDB-lite"/>
    </source>
</evidence>
<comment type="caution">
    <text evidence="5">The sequence shown here is derived from an EMBL/GenBank/DDBJ whole genome shotgun (WGS) entry which is preliminary data.</text>
</comment>
<name>A0AAD3DW93_9CHLO</name>
<feature type="compositionally biased region" description="Basic and acidic residues" evidence="4">
    <location>
        <begin position="1"/>
        <end position="11"/>
    </location>
</feature>
<keyword evidence="6" id="KW-1185">Reference proteome</keyword>
<feature type="repeat" description="WD" evidence="3">
    <location>
        <begin position="405"/>
        <end position="436"/>
    </location>
</feature>
<dbReference type="PRINTS" id="PR00320">
    <property type="entry name" value="GPROTEINBRPT"/>
</dbReference>
<dbReference type="SUPFAM" id="SSF50978">
    <property type="entry name" value="WD40 repeat-like"/>
    <property type="match status" value="1"/>
</dbReference>
<dbReference type="SMART" id="SM00320">
    <property type="entry name" value="WD40"/>
    <property type="match status" value="7"/>
</dbReference>
<dbReference type="Gene3D" id="2.130.10.10">
    <property type="entry name" value="YVTN repeat-like/Quinoprotein amine dehydrogenase"/>
    <property type="match status" value="3"/>
</dbReference>
<feature type="compositionally biased region" description="Basic and acidic residues" evidence="4">
    <location>
        <begin position="493"/>
        <end position="505"/>
    </location>
</feature>
<evidence type="ECO:0000256" key="1">
    <source>
        <dbReference type="ARBA" id="ARBA00022574"/>
    </source>
</evidence>
<dbReference type="Proteomes" id="UP001054857">
    <property type="component" value="Unassembled WGS sequence"/>
</dbReference>